<dbReference type="Pfam" id="PF09413">
    <property type="entry name" value="DUF2007"/>
    <property type="match status" value="1"/>
</dbReference>
<dbReference type="Proteomes" id="UP000237466">
    <property type="component" value="Unassembled WGS sequence"/>
</dbReference>
<organism evidence="1 2">
    <name type="scientific">Vibrio vulnificus</name>
    <dbReference type="NCBI Taxonomy" id="672"/>
    <lineage>
        <taxon>Bacteria</taxon>
        <taxon>Pseudomonadati</taxon>
        <taxon>Pseudomonadota</taxon>
        <taxon>Gammaproteobacteria</taxon>
        <taxon>Vibrionales</taxon>
        <taxon>Vibrionaceae</taxon>
        <taxon>Vibrio</taxon>
    </lineage>
</organism>
<dbReference type="AlphaFoldDB" id="A0A2S3QVR7"/>
<name>A0A2S3QVR7_VIBVL</name>
<reference evidence="1 2" key="1">
    <citation type="journal article" date="2018" name="Front. Microbiol.">
        <title>Phylogeny of Vibrio vulnificus from the Analysis of the Core-Genome: Implications for Intra-Species Taxonomy.</title>
        <authorList>
            <person name="Roig F.J."/>
            <person name="Gonzalez-Candelas F."/>
            <person name="Sanjuan E."/>
            <person name="Fouz B."/>
            <person name="Feil E.J."/>
            <person name="Llorens C."/>
            <person name="Baker-Austin C."/>
            <person name="Oliver J.D."/>
            <person name="Danin-Poleg Y."/>
            <person name="Gibas C.J."/>
            <person name="Kashi Y."/>
            <person name="Gulig P.A."/>
            <person name="Morrison S.S."/>
            <person name="Amaro C."/>
        </authorList>
    </citation>
    <scope>NUCLEOTIDE SEQUENCE [LARGE SCALE GENOMIC DNA]</scope>
    <source>
        <strain evidence="1 2">CECT4608</strain>
    </source>
</reference>
<accession>A0A2S3QVR7</accession>
<dbReference type="EMBL" id="PDGH01000146">
    <property type="protein sequence ID" value="POB41952.1"/>
    <property type="molecule type" value="Genomic_DNA"/>
</dbReference>
<gene>
    <name evidence="1" type="ORF">CRN52_23480</name>
</gene>
<evidence type="ECO:0000313" key="1">
    <source>
        <dbReference type="EMBL" id="POB41952.1"/>
    </source>
</evidence>
<dbReference type="RefSeq" id="WP_080609046.1">
    <property type="nucleotide sequence ID" value="NZ_JAODPM010000003.1"/>
</dbReference>
<sequence>MKIFTANTPIEAHIVCQLLINEAVQCEVRGEGLFGLKGELPATEDTNPYIWLLEPEKLDFAKAILASYREQQVAHQNWLCPQCGEEIEGQFGACWHCGQVLEQ</sequence>
<protein>
    <submittedName>
        <fullName evidence="1">Uncharacterized protein</fullName>
    </submittedName>
</protein>
<evidence type="ECO:0000313" key="2">
    <source>
        <dbReference type="Proteomes" id="UP000237466"/>
    </source>
</evidence>
<proteinExistence type="predicted"/>
<comment type="caution">
    <text evidence="1">The sequence shown here is derived from an EMBL/GenBank/DDBJ whole genome shotgun (WGS) entry which is preliminary data.</text>
</comment>
<dbReference type="InterPro" id="IPR018551">
    <property type="entry name" value="DUF2007"/>
</dbReference>